<dbReference type="EMBL" id="CP019688">
    <property type="protein sequence ID" value="AQQ14029.1"/>
    <property type="molecule type" value="Genomic_DNA"/>
</dbReference>
<dbReference type="AlphaFoldDB" id="A0A1Q2HT60"/>
<keyword evidence="2" id="KW-0812">Transmembrane</keyword>
<evidence type="ECO:0000256" key="2">
    <source>
        <dbReference type="SAM" id="Phobius"/>
    </source>
</evidence>
<feature type="region of interest" description="Disordered" evidence="1">
    <location>
        <begin position="85"/>
        <end position="115"/>
    </location>
</feature>
<name>A0A1Q2HT60_9CORY</name>
<dbReference type="OrthoDB" id="4406276at2"/>
<dbReference type="KEGG" id="cgv:CGLAU_00115"/>
<organism evidence="3 4">
    <name type="scientific">Corynebacterium glaucum</name>
    <dbReference type="NCBI Taxonomy" id="187491"/>
    <lineage>
        <taxon>Bacteria</taxon>
        <taxon>Bacillati</taxon>
        <taxon>Actinomycetota</taxon>
        <taxon>Actinomycetes</taxon>
        <taxon>Mycobacteriales</taxon>
        <taxon>Corynebacteriaceae</taxon>
        <taxon>Corynebacterium</taxon>
    </lineage>
</organism>
<keyword evidence="2" id="KW-0472">Membrane</keyword>
<reference evidence="3 4" key="1">
    <citation type="submission" date="2016-12" db="EMBL/GenBank/DDBJ databases">
        <authorList>
            <person name="Song W.-J."/>
            <person name="Kurnit D.M."/>
        </authorList>
    </citation>
    <scope>NUCLEOTIDE SEQUENCE [LARGE SCALE GENOMIC DNA]</scope>
    <source>
        <strain evidence="3 4">DSM 30827</strain>
    </source>
</reference>
<evidence type="ECO:0000313" key="4">
    <source>
        <dbReference type="Proteomes" id="UP000217209"/>
    </source>
</evidence>
<dbReference type="Proteomes" id="UP000217209">
    <property type="component" value="Chromosome"/>
</dbReference>
<sequence length="293" mass="31492">MNRIMLRLAMGAAAGAYNMHRNSDSKQQRKTYDALLDALKDGKLGDLADELGIDDLEELHGTARANAGDLTRDAHDRLDRRRAAFAAAAPDRKARREALKHAAKQQEKDNSSGGVGKFIGISLGVAGAAAAAWAAWEFWLSDMVNGGSGKQATKTTRPAPTRTETDAKGNSTLVYSTTTETASTATGARVTNDSDNDMRPKADMHGSAGPLGEEPAERDEELLTSIDEQLTTLDTLEDSQREVTEPRHTRSEVKSDVLRDTGSGNRSDKTSDADTTIGASGRHALRKDNDAKR</sequence>
<evidence type="ECO:0000313" key="3">
    <source>
        <dbReference type="EMBL" id="AQQ14029.1"/>
    </source>
</evidence>
<keyword evidence="2" id="KW-1133">Transmembrane helix</keyword>
<feature type="transmembrane region" description="Helical" evidence="2">
    <location>
        <begin position="118"/>
        <end position="136"/>
    </location>
</feature>
<feature type="region of interest" description="Disordered" evidence="1">
    <location>
        <begin position="147"/>
        <end position="220"/>
    </location>
</feature>
<feature type="compositionally biased region" description="Basic and acidic residues" evidence="1">
    <location>
        <begin position="238"/>
        <end position="259"/>
    </location>
</feature>
<accession>A0A1Q2HT60</accession>
<evidence type="ECO:0000256" key="1">
    <source>
        <dbReference type="SAM" id="MobiDB-lite"/>
    </source>
</evidence>
<protein>
    <submittedName>
        <fullName evidence="3">Uncharacterized protein</fullName>
    </submittedName>
</protein>
<proteinExistence type="predicted"/>
<dbReference type="RefSeq" id="WP_095658943.1">
    <property type="nucleotide sequence ID" value="NZ_CP019688.1"/>
</dbReference>
<gene>
    <name evidence="3" type="ORF">CGLAU_00115</name>
</gene>
<feature type="compositionally biased region" description="Low complexity" evidence="1">
    <location>
        <begin position="171"/>
        <end position="188"/>
    </location>
</feature>
<feature type="compositionally biased region" description="Basic and acidic residues" evidence="1">
    <location>
        <begin position="90"/>
        <end position="110"/>
    </location>
</feature>
<feature type="region of interest" description="Disordered" evidence="1">
    <location>
        <begin position="234"/>
        <end position="293"/>
    </location>
</feature>
<feature type="compositionally biased region" description="Low complexity" evidence="1">
    <location>
        <begin position="152"/>
        <end position="162"/>
    </location>
</feature>
<keyword evidence="4" id="KW-1185">Reference proteome</keyword>